<protein>
    <submittedName>
        <fullName evidence="1">Uncharacterized protein</fullName>
    </submittedName>
</protein>
<dbReference type="EMBL" id="LAZR01011341">
    <property type="protein sequence ID" value="KKM62228.1"/>
    <property type="molecule type" value="Genomic_DNA"/>
</dbReference>
<reference evidence="1" key="1">
    <citation type="journal article" date="2015" name="Nature">
        <title>Complex archaea that bridge the gap between prokaryotes and eukaryotes.</title>
        <authorList>
            <person name="Spang A."/>
            <person name="Saw J.H."/>
            <person name="Jorgensen S.L."/>
            <person name="Zaremba-Niedzwiedzka K."/>
            <person name="Martijn J."/>
            <person name="Lind A.E."/>
            <person name="van Eijk R."/>
            <person name="Schleper C."/>
            <person name="Guy L."/>
            <person name="Ettema T.J."/>
        </authorList>
    </citation>
    <scope>NUCLEOTIDE SEQUENCE</scope>
</reference>
<evidence type="ECO:0000313" key="1">
    <source>
        <dbReference type="EMBL" id="KKM62228.1"/>
    </source>
</evidence>
<dbReference type="AlphaFoldDB" id="A0A0F9IY07"/>
<sequence length="76" mass="8552">MDLIQTADIIKEIENLYLEGEEPSQQVVELCSLAGDYDCDCRGSGILTDHLDFNNMAMESVDSICDCITERFKDEV</sequence>
<accession>A0A0F9IY07</accession>
<comment type="caution">
    <text evidence="1">The sequence shown here is derived from an EMBL/GenBank/DDBJ whole genome shotgun (WGS) entry which is preliminary data.</text>
</comment>
<name>A0A0F9IY07_9ZZZZ</name>
<proteinExistence type="predicted"/>
<gene>
    <name evidence="1" type="ORF">LCGC14_1523790</name>
</gene>
<organism evidence="1">
    <name type="scientific">marine sediment metagenome</name>
    <dbReference type="NCBI Taxonomy" id="412755"/>
    <lineage>
        <taxon>unclassified sequences</taxon>
        <taxon>metagenomes</taxon>
        <taxon>ecological metagenomes</taxon>
    </lineage>
</organism>